<protein>
    <submittedName>
        <fullName evidence="1">Uncharacterized protein</fullName>
    </submittedName>
</protein>
<evidence type="ECO:0000313" key="2">
    <source>
        <dbReference type="Proteomes" id="UP001148838"/>
    </source>
</evidence>
<reference evidence="1 2" key="1">
    <citation type="journal article" date="2022" name="Allergy">
        <title>Genome assembly and annotation of Periplaneta americana reveal a comprehensive cockroach allergen profile.</title>
        <authorList>
            <person name="Wang L."/>
            <person name="Xiong Q."/>
            <person name="Saelim N."/>
            <person name="Wang L."/>
            <person name="Nong W."/>
            <person name="Wan A.T."/>
            <person name="Shi M."/>
            <person name="Liu X."/>
            <person name="Cao Q."/>
            <person name="Hui J.H.L."/>
            <person name="Sookrung N."/>
            <person name="Leung T.F."/>
            <person name="Tungtrongchitr A."/>
            <person name="Tsui S.K.W."/>
        </authorList>
    </citation>
    <scope>NUCLEOTIDE SEQUENCE [LARGE SCALE GENOMIC DNA]</scope>
    <source>
        <strain evidence="1">PWHHKU_190912</strain>
    </source>
</reference>
<sequence length="150" mass="17169">MNVAVKRTHAQNAGASYKSIRSAAWEFNLTRSAVHKVLYKNLRLYAYKVQLVQALQPDTRPLRTAFGVDMLARIDENAPCTRSMSSILMLCFPVPFYHSTLPSVFVTNTSFFYMRGFPGCVVSMMKDHREDVTGQVDTRHETNIQSMERR</sequence>
<name>A0ABQ8TNG7_PERAM</name>
<organism evidence="1 2">
    <name type="scientific">Periplaneta americana</name>
    <name type="common">American cockroach</name>
    <name type="synonym">Blatta americana</name>
    <dbReference type="NCBI Taxonomy" id="6978"/>
    <lineage>
        <taxon>Eukaryota</taxon>
        <taxon>Metazoa</taxon>
        <taxon>Ecdysozoa</taxon>
        <taxon>Arthropoda</taxon>
        <taxon>Hexapoda</taxon>
        <taxon>Insecta</taxon>
        <taxon>Pterygota</taxon>
        <taxon>Neoptera</taxon>
        <taxon>Polyneoptera</taxon>
        <taxon>Dictyoptera</taxon>
        <taxon>Blattodea</taxon>
        <taxon>Blattoidea</taxon>
        <taxon>Blattidae</taxon>
        <taxon>Blattinae</taxon>
        <taxon>Periplaneta</taxon>
    </lineage>
</organism>
<accession>A0ABQ8TNG7</accession>
<comment type="caution">
    <text evidence="1">The sequence shown here is derived from an EMBL/GenBank/DDBJ whole genome shotgun (WGS) entry which is preliminary data.</text>
</comment>
<dbReference type="EMBL" id="JAJSOF020000005">
    <property type="protein sequence ID" value="KAJ4448107.1"/>
    <property type="molecule type" value="Genomic_DNA"/>
</dbReference>
<keyword evidence="2" id="KW-1185">Reference proteome</keyword>
<evidence type="ECO:0000313" key="1">
    <source>
        <dbReference type="EMBL" id="KAJ4448107.1"/>
    </source>
</evidence>
<proteinExistence type="predicted"/>
<gene>
    <name evidence="1" type="ORF">ANN_10119</name>
</gene>
<dbReference type="Proteomes" id="UP001148838">
    <property type="component" value="Unassembled WGS sequence"/>
</dbReference>